<dbReference type="SUPFAM" id="SSF53187">
    <property type="entry name" value="Zn-dependent exopeptidases"/>
    <property type="match status" value="1"/>
</dbReference>
<dbReference type="InterPro" id="IPR011227">
    <property type="entry name" value="UCP029730"/>
</dbReference>
<dbReference type="RefSeq" id="WP_381422608.1">
    <property type="nucleotide sequence ID" value="NZ_JBHSDH010000013.1"/>
</dbReference>
<dbReference type="InterPro" id="IPR007709">
    <property type="entry name" value="N-FG_amidohydro"/>
</dbReference>
<proteinExistence type="predicted"/>
<dbReference type="Pfam" id="PF05013">
    <property type="entry name" value="FGase"/>
    <property type="match status" value="1"/>
</dbReference>
<reference evidence="2" key="1">
    <citation type="journal article" date="2019" name="Int. J. Syst. Evol. Microbiol.">
        <title>The Global Catalogue of Microorganisms (GCM) 10K type strain sequencing project: providing services to taxonomists for standard genome sequencing and annotation.</title>
        <authorList>
            <consortium name="The Broad Institute Genomics Platform"/>
            <consortium name="The Broad Institute Genome Sequencing Center for Infectious Disease"/>
            <person name="Wu L."/>
            <person name="Ma J."/>
        </authorList>
    </citation>
    <scope>NUCLEOTIDE SEQUENCE [LARGE SCALE GENOMIC DNA]</scope>
    <source>
        <strain evidence="2">CECT 8531</strain>
    </source>
</reference>
<name>A0ABV8RFI3_9SPHN</name>
<dbReference type="EMBL" id="JBHSDH010000013">
    <property type="protein sequence ID" value="MFC4292153.1"/>
    <property type="molecule type" value="Genomic_DNA"/>
</dbReference>
<dbReference type="Gene3D" id="3.40.630.40">
    <property type="entry name" value="Zn-dependent exopeptidases"/>
    <property type="match status" value="1"/>
</dbReference>
<organism evidence="1 2">
    <name type="scientific">Sphingorhabdus arenilitoris</name>
    <dbReference type="NCBI Taxonomy" id="1490041"/>
    <lineage>
        <taxon>Bacteria</taxon>
        <taxon>Pseudomonadati</taxon>
        <taxon>Pseudomonadota</taxon>
        <taxon>Alphaproteobacteria</taxon>
        <taxon>Sphingomonadales</taxon>
        <taxon>Sphingomonadaceae</taxon>
        <taxon>Sphingorhabdus</taxon>
    </lineage>
</organism>
<dbReference type="PIRSF" id="PIRSF029730">
    <property type="entry name" value="UCP029730"/>
    <property type="match status" value="1"/>
</dbReference>
<protein>
    <submittedName>
        <fullName evidence="1">N-formylglutamate amidohydrolase</fullName>
    </submittedName>
</protein>
<comment type="caution">
    <text evidence="1">The sequence shown here is derived from an EMBL/GenBank/DDBJ whole genome shotgun (WGS) entry which is preliminary data.</text>
</comment>
<sequence length="242" mass="26355">MNEVFQIAGKLEQKGVLIVADHASNHVPPEIDLGIAPALLETHIAWDIGVAAVAQLMVEQEGVAAILATNSRLIVDLNRDADEPAAIPLMSDGVEIPGNILGAEERANRLNRYHHPYHLAVAKLISEYEPKLLLSLHSFTPKLTSSPGEARPWEVGVLYNQDDRAARLALPLLAQADLFVGDQLPYSGKDLNATMNRHGEGTGTAYLGIEMRQDLVASHQGQKRFASILTEICHKITEKLGQ</sequence>
<accession>A0ABV8RFI3</accession>
<dbReference type="Proteomes" id="UP001595887">
    <property type="component" value="Unassembled WGS sequence"/>
</dbReference>
<keyword evidence="2" id="KW-1185">Reference proteome</keyword>
<evidence type="ECO:0000313" key="1">
    <source>
        <dbReference type="EMBL" id="MFC4292153.1"/>
    </source>
</evidence>
<gene>
    <name evidence="1" type="ORF">ACFOWX_06970</name>
</gene>
<evidence type="ECO:0000313" key="2">
    <source>
        <dbReference type="Proteomes" id="UP001595887"/>
    </source>
</evidence>